<dbReference type="EMBL" id="CP093442">
    <property type="protein sequence ID" value="UOF00607.1"/>
    <property type="molecule type" value="Genomic_DNA"/>
</dbReference>
<gene>
    <name evidence="6" type="ORF">MNR06_12960</name>
</gene>
<sequence>MAVENTKLKIWVGRILSGLAVLFLSFDGVTKFFMDKLPPEALEAGAALQWPIEKMPLVGTILLTCLLLYVIPRTAVLGAILLTGYLGGAIASHVRVSSPLFTHTLLPIYLAIFIWLGLYLRDSRVKTLISK</sequence>
<dbReference type="Pfam" id="PF13564">
    <property type="entry name" value="DoxX_2"/>
    <property type="match status" value="1"/>
</dbReference>
<reference evidence="6" key="1">
    <citation type="submission" date="2022-03" db="EMBL/GenBank/DDBJ databases">
        <title>Genome Identification and Characterization of new species Bdellovibrio reynosense LBG001 sp. nov. from a Mexico soil sample.</title>
        <authorList>
            <person name="Camilli A."/>
            <person name="Ajao Y."/>
            <person name="Guo X."/>
        </authorList>
    </citation>
    <scope>NUCLEOTIDE SEQUENCE</scope>
    <source>
        <strain evidence="6">LBG001</strain>
    </source>
</reference>
<evidence type="ECO:0000313" key="7">
    <source>
        <dbReference type="Proteomes" id="UP000830116"/>
    </source>
</evidence>
<evidence type="ECO:0000256" key="3">
    <source>
        <dbReference type="ARBA" id="ARBA00022989"/>
    </source>
</evidence>
<name>A0ABY4C6K5_9BACT</name>
<keyword evidence="2 5" id="KW-0812">Transmembrane</keyword>
<evidence type="ECO:0000256" key="4">
    <source>
        <dbReference type="ARBA" id="ARBA00023136"/>
    </source>
</evidence>
<feature type="transmembrane region" description="Helical" evidence="5">
    <location>
        <begin position="54"/>
        <end position="71"/>
    </location>
</feature>
<proteinExistence type="predicted"/>
<dbReference type="Proteomes" id="UP000830116">
    <property type="component" value="Chromosome"/>
</dbReference>
<accession>A0ABY4C6K5</accession>
<keyword evidence="3 5" id="KW-1133">Transmembrane helix</keyword>
<protein>
    <submittedName>
        <fullName evidence="6">DoxX family protein</fullName>
    </submittedName>
</protein>
<evidence type="ECO:0000256" key="5">
    <source>
        <dbReference type="SAM" id="Phobius"/>
    </source>
</evidence>
<comment type="subcellular location">
    <subcellularLocation>
        <location evidence="1">Membrane</location>
        <topology evidence="1">Multi-pass membrane protein</topology>
    </subcellularLocation>
</comment>
<evidence type="ECO:0000313" key="6">
    <source>
        <dbReference type="EMBL" id="UOF00607.1"/>
    </source>
</evidence>
<evidence type="ECO:0000256" key="2">
    <source>
        <dbReference type="ARBA" id="ARBA00022692"/>
    </source>
</evidence>
<dbReference type="RefSeq" id="WP_243536728.1">
    <property type="nucleotide sequence ID" value="NZ_CP093442.1"/>
</dbReference>
<organism evidence="6 7">
    <name type="scientific">Bdellovibrio reynosensis</name>
    <dbReference type="NCBI Taxonomy" id="2835041"/>
    <lineage>
        <taxon>Bacteria</taxon>
        <taxon>Pseudomonadati</taxon>
        <taxon>Bdellovibrionota</taxon>
        <taxon>Bdellovibrionia</taxon>
        <taxon>Bdellovibrionales</taxon>
        <taxon>Pseudobdellovibrionaceae</taxon>
        <taxon>Bdellovibrio</taxon>
    </lineage>
</organism>
<evidence type="ECO:0000256" key="1">
    <source>
        <dbReference type="ARBA" id="ARBA00004141"/>
    </source>
</evidence>
<keyword evidence="4 5" id="KW-0472">Membrane</keyword>
<feature type="transmembrane region" description="Helical" evidence="5">
    <location>
        <begin position="76"/>
        <end position="94"/>
    </location>
</feature>
<keyword evidence="7" id="KW-1185">Reference proteome</keyword>
<dbReference type="InterPro" id="IPR032808">
    <property type="entry name" value="DoxX"/>
</dbReference>
<feature type="transmembrane region" description="Helical" evidence="5">
    <location>
        <begin position="100"/>
        <end position="120"/>
    </location>
</feature>
<feature type="transmembrane region" description="Helical" evidence="5">
    <location>
        <begin position="12"/>
        <end position="34"/>
    </location>
</feature>